<feature type="coiled-coil region" evidence="1">
    <location>
        <begin position="14"/>
        <end position="48"/>
    </location>
</feature>
<proteinExistence type="predicted"/>
<keyword evidence="1" id="KW-0175">Coiled coil</keyword>
<dbReference type="PANTHER" id="PTHR33070:SF129">
    <property type="entry name" value="DUF241 DOMAIN PROTEIN"/>
    <property type="match status" value="1"/>
</dbReference>
<keyword evidence="3" id="KW-1185">Reference proteome</keyword>
<dbReference type="GO" id="GO:0048364">
    <property type="term" value="P:root development"/>
    <property type="evidence" value="ECO:0007669"/>
    <property type="project" value="InterPro"/>
</dbReference>
<evidence type="ECO:0000313" key="3">
    <source>
        <dbReference type="Proteomes" id="UP001280121"/>
    </source>
</evidence>
<dbReference type="InterPro" id="IPR004320">
    <property type="entry name" value="BPS1_pln"/>
</dbReference>
<gene>
    <name evidence="2" type="ORF">Ddye_004281</name>
</gene>
<dbReference type="Proteomes" id="UP001280121">
    <property type="component" value="Unassembled WGS sequence"/>
</dbReference>
<evidence type="ECO:0000256" key="1">
    <source>
        <dbReference type="SAM" id="Coils"/>
    </source>
</evidence>
<accession>A0AAD9XUF7</accession>
<dbReference type="GO" id="GO:0048367">
    <property type="term" value="P:shoot system development"/>
    <property type="evidence" value="ECO:0007669"/>
    <property type="project" value="InterPro"/>
</dbReference>
<organism evidence="2 3">
    <name type="scientific">Dipteronia dyeriana</name>
    <dbReference type="NCBI Taxonomy" id="168575"/>
    <lineage>
        <taxon>Eukaryota</taxon>
        <taxon>Viridiplantae</taxon>
        <taxon>Streptophyta</taxon>
        <taxon>Embryophyta</taxon>
        <taxon>Tracheophyta</taxon>
        <taxon>Spermatophyta</taxon>
        <taxon>Magnoliopsida</taxon>
        <taxon>eudicotyledons</taxon>
        <taxon>Gunneridae</taxon>
        <taxon>Pentapetalae</taxon>
        <taxon>rosids</taxon>
        <taxon>malvids</taxon>
        <taxon>Sapindales</taxon>
        <taxon>Sapindaceae</taxon>
        <taxon>Hippocastanoideae</taxon>
        <taxon>Acereae</taxon>
        <taxon>Dipteronia</taxon>
    </lineage>
</organism>
<dbReference type="PANTHER" id="PTHR33070">
    <property type="entry name" value="OS06G0725500 PROTEIN"/>
    <property type="match status" value="1"/>
</dbReference>
<protein>
    <submittedName>
        <fullName evidence="2">Uncharacterized protein</fullName>
    </submittedName>
</protein>
<sequence length="62" mass="6887">MNGFAKVDAALSTLTNKSDNISCVQNQLKELESNIQDLEEGIECLSRHLIKSRVSLLNILNN</sequence>
<dbReference type="Pfam" id="PF03087">
    <property type="entry name" value="BPS1"/>
    <property type="match status" value="1"/>
</dbReference>
<reference evidence="2" key="1">
    <citation type="journal article" date="2023" name="Plant J.">
        <title>Genome sequences and population genomics provide insights into the demographic history, inbreeding, and mutation load of two 'living fossil' tree species of Dipteronia.</title>
        <authorList>
            <person name="Feng Y."/>
            <person name="Comes H.P."/>
            <person name="Chen J."/>
            <person name="Zhu S."/>
            <person name="Lu R."/>
            <person name="Zhang X."/>
            <person name="Li P."/>
            <person name="Qiu J."/>
            <person name="Olsen K.M."/>
            <person name="Qiu Y."/>
        </authorList>
    </citation>
    <scope>NUCLEOTIDE SEQUENCE</scope>
    <source>
        <strain evidence="2">KIB01</strain>
    </source>
</reference>
<name>A0AAD9XUF7_9ROSI</name>
<evidence type="ECO:0000313" key="2">
    <source>
        <dbReference type="EMBL" id="KAK2665707.1"/>
    </source>
</evidence>
<dbReference type="AlphaFoldDB" id="A0AAD9XUF7"/>
<dbReference type="EMBL" id="JANJYI010000001">
    <property type="protein sequence ID" value="KAK2665707.1"/>
    <property type="molecule type" value="Genomic_DNA"/>
</dbReference>
<comment type="caution">
    <text evidence="2">The sequence shown here is derived from an EMBL/GenBank/DDBJ whole genome shotgun (WGS) entry which is preliminary data.</text>
</comment>